<gene>
    <name evidence="1" type="ORF">NC653_018961</name>
</gene>
<keyword evidence="2" id="KW-1185">Reference proteome</keyword>
<evidence type="ECO:0000313" key="2">
    <source>
        <dbReference type="Proteomes" id="UP001164929"/>
    </source>
</evidence>
<name>A0AAD6VWJ1_9ROSI</name>
<dbReference type="Proteomes" id="UP001164929">
    <property type="component" value="Chromosome 7"/>
</dbReference>
<comment type="caution">
    <text evidence="1">The sequence shown here is derived from an EMBL/GenBank/DDBJ whole genome shotgun (WGS) entry which is preliminary data.</text>
</comment>
<reference evidence="1" key="1">
    <citation type="journal article" date="2023" name="Mol. Ecol. Resour.">
        <title>Chromosome-level genome assembly of a triploid poplar Populus alba 'Berolinensis'.</title>
        <authorList>
            <person name="Chen S."/>
            <person name="Yu Y."/>
            <person name="Wang X."/>
            <person name="Wang S."/>
            <person name="Zhang T."/>
            <person name="Zhou Y."/>
            <person name="He R."/>
            <person name="Meng N."/>
            <person name="Wang Y."/>
            <person name="Liu W."/>
            <person name="Liu Z."/>
            <person name="Liu J."/>
            <person name="Guo Q."/>
            <person name="Huang H."/>
            <person name="Sederoff R.R."/>
            <person name="Wang G."/>
            <person name="Qu G."/>
            <person name="Chen S."/>
        </authorList>
    </citation>
    <scope>NUCLEOTIDE SEQUENCE</scope>
    <source>
        <strain evidence="1">SC-2020</strain>
    </source>
</reference>
<organism evidence="1 2">
    <name type="scientific">Populus alba x Populus x berolinensis</name>
    <dbReference type="NCBI Taxonomy" id="444605"/>
    <lineage>
        <taxon>Eukaryota</taxon>
        <taxon>Viridiplantae</taxon>
        <taxon>Streptophyta</taxon>
        <taxon>Embryophyta</taxon>
        <taxon>Tracheophyta</taxon>
        <taxon>Spermatophyta</taxon>
        <taxon>Magnoliopsida</taxon>
        <taxon>eudicotyledons</taxon>
        <taxon>Gunneridae</taxon>
        <taxon>Pentapetalae</taxon>
        <taxon>rosids</taxon>
        <taxon>fabids</taxon>
        <taxon>Malpighiales</taxon>
        <taxon>Salicaceae</taxon>
        <taxon>Saliceae</taxon>
        <taxon>Populus</taxon>
    </lineage>
</organism>
<proteinExistence type="predicted"/>
<dbReference type="EMBL" id="JAQIZT010000007">
    <property type="protein sequence ID" value="KAJ6990556.1"/>
    <property type="molecule type" value="Genomic_DNA"/>
</dbReference>
<protein>
    <submittedName>
        <fullName evidence="1">Uncharacterized protein</fullName>
    </submittedName>
</protein>
<evidence type="ECO:0000313" key="1">
    <source>
        <dbReference type="EMBL" id="KAJ6990556.1"/>
    </source>
</evidence>
<dbReference type="AlphaFoldDB" id="A0AAD6VWJ1"/>
<sequence>MSISNLYFFNLSRGKQVDFNESFPNGQVPDFEDIFPTRTASVKERVYIA</sequence>
<accession>A0AAD6VWJ1</accession>